<dbReference type="EMBL" id="JANPWB010000002">
    <property type="protein sequence ID" value="KAJ1205312.1"/>
    <property type="molecule type" value="Genomic_DNA"/>
</dbReference>
<comment type="caution">
    <text evidence="1">The sequence shown here is derived from an EMBL/GenBank/DDBJ whole genome shotgun (WGS) entry which is preliminary data.</text>
</comment>
<name>A0AAV7VV02_PLEWA</name>
<dbReference type="Proteomes" id="UP001066276">
    <property type="component" value="Chromosome 1_2"/>
</dbReference>
<organism evidence="1 2">
    <name type="scientific">Pleurodeles waltl</name>
    <name type="common">Iberian ribbed newt</name>
    <dbReference type="NCBI Taxonomy" id="8319"/>
    <lineage>
        <taxon>Eukaryota</taxon>
        <taxon>Metazoa</taxon>
        <taxon>Chordata</taxon>
        <taxon>Craniata</taxon>
        <taxon>Vertebrata</taxon>
        <taxon>Euteleostomi</taxon>
        <taxon>Amphibia</taxon>
        <taxon>Batrachia</taxon>
        <taxon>Caudata</taxon>
        <taxon>Salamandroidea</taxon>
        <taxon>Salamandridae</taxon>
        <taxon>Pleurodelinae</taxon>
        <taxon>Pleurodeles</taxon>
    </lineage>
</organism>
<reference evidence="1" key="1">
    <citation type="journal article" date="2022" name="bioRxiv">
        <title>Sequencing and chromosome-scale assembly of the giantPleurodeles waltlgenome.</title>
        <authorList>
            <person name="Brown T."/>
            <person name="Elewa A."/>
            <person name="Iarovenko S."/>
            <person name="Subramanian E."/>
            <person name="Araus A.J."/>
            <person name="Petzold A."/>
            <person name="Susuki M."/>
            <person name="Suzuki K.-i.T."/>
            <person name="Hayashi T."/>
            <person name="Toyoda A."/>
            <person name="Oliveira C."/>
            <person name="Osipova E."/>
            <person name="Leigh N.D."/>
            <person name="Simon A."/>
            <person name="Yun M.H."/>
        </authorList>
    </citation>
    <scope>NUCLEOTIDE SEQUENCE</scope>
    <source>
        <strain evidence="1">20211129_DDA</strain>
        <tissue evidence="1">Liver</tissue>
    </source>
</reference>
<proteinExistence type="predicted"/>
<keyword evidence="2" id="KW-1185">Reference proteome</keyword>
<gene>
    <name evidence="1" type="ORF">NDU88_000747</name>
</gene>
<evidence type="ECO:0000313" key="1">
    <source>
        <dbReference type="EMBL" id="KAJ1205312.1"/>
    </source>
</evidence>
<evidence type="ECO:0000313" key="2">
    <source>
        <dbReference type="Proteomes" id="UP001066276"/>
    </source>
</evidence>
<sequence>MLRDSSGERILGQARVNADLREHLRVVYASPCRVGETQIQKYLNGLRLPCLAAAQVEKLEGEISLEDLGEMLSGMATGKVPSQDGLPLKFYSVIFYCASSTIVGNTP</sequence>
<dbReference type="AlphaFoldDB" id="A0AAV7VV02"/>
<accession>A0AAV7VV02</accession>
<protein>
    <submittedName>
        <fullName evidence="1">Uncharacterized protein</fullName>
    </submittedName>
</protein>